<proteinExistence type="predicted"/>
<dbReference type="Gene3D" id="6.10.140.2220">
    <property type="match status" value="1"/>
</dbReference>
<evidence type="ECO:0000313" key="7">
    <source>
        <dbReference type="Proteomes" id="UP001565368"/>
    </source>
</evidence>
<evidence type="ECO:0000313" key="6">
    <source>
        <dbReference type="EMBL" id="KAL1405056.1"/>
    </source>
</evidence>
<sequence length="357" mass="39258">MATEPNGKDYWENGGGVPAPREAVAESEADGVRWAAELKQGAPTRRLDGWFILQERERANLALFRTPGCAGVALRTPRLVLRQVEVGDTTAIRRIKMEPVVQRTQLYGSPSASDIKDSFQRRYVASSVPRLEDAHAWRDEYIFAITAKAASGIAPGPAGQVKIGNRIASAEGYLGNFALSLECEPVDGMRPAPGVAWTHPPAATRAAAGLVGKMFYEIHPQLWGQGIVSEAFAEVLRFAIEEVGCVAVVADPTAGNEASVRLCTKNGMSFTHESSDNAFGKAQLFHRITREEWFLKNKGGSTSDAWGGKEACRWCCDFRLGQPRFVCEHCGWAKYCSRECQRADWLWRRGHQAECGK</sequence>
<dbReference type="Proteomes" id="UP001565368">
    <property type="component" value="Unassembled WGS sequence"/>
</dbReference>
<comment type="caution">
    <text evidence="6">The sequence shown here is derived from an EMBL/GenBank/DDBJ whole genome shotgun (WGS) entry which is preliminary data.</text>
</comment>
<protein>
    <recommendedName>
        <fullName evidence="5">MYND-type domain-containing protein</fullName>
    </recommendedName>
</protein>
<accession>A0ABR3PRI4</accession>
<dbReference type="SUPFAM" id="SSF55729">
    <property type="entry name" value="Acyl-CoA N-acyltransferases (Nat)"/>
    <property type="match status" value="1"/>
</dbReference>
<gene>
    <name evidence="6" type="ORF">Q8F55_008679</name>
</gene>
<dbReference type="InterPro" id="IPR051531">
    <property type="entry name" value="N-acetyltransferase"/>
</dbReference>
<keyword evidence="2 4" id="KW-0863">Zinc-finger</keyword>
<dbReference type="Pfam" id="PF13302">
    <property type="entry name" value="Acetyltransf_3"/>
    <property type="match status" value="1"/>
</dbReference>
<dbReference type="InterPro" id="IPR002893">
    <property type="entry name" value="Znf_MYND"/>
</dbReference>
<keyword evidence="1" id="KW-0479">Metal-binding</keyword>
<evidence type="ECO:0000256" key="1">
    <source>
        <dbReference type="ARBA" id="ARBA00022723"/>
    </source>
</evidence>
<dbReference type="InterPro" id="IPR016181">
    <property type="entry name" value="Acyl_CoA_acyltransferase"/>
</dbReference>
<dbReference type="PANTHER" id="PTHR43792">
    <property type="entry name" value="GNAT FAMILY, PUTATIVE (AFU_ORTHOLOGUE AFUA_3G00765)-RELATED-RELATED"/>
    <property type="match status" value="1"/>
</dbReference>
<dbReference type="EMBL" id="JBBXJM010000007">
    <property type="protein sequence ID" value="KAL1405056.1"/>
    <property type="molecule type" value="Genomic_DNA"/>
</dbReference>
<keyword evidence="7" id="KW-1185">Reference proteome</keyword>
<dbReference type="GeneID" id="95989722"/>
<keyword evidence="3" id="KW-0862">Zinc</keyword>
<evidence type="ECO:0000256" key="4">
    <source>
        <dbReference type="PROSITE-ProRule" id="PRU00134"/>
    </source>
</evidence>
<evidence type="ECO:0000256" key="3">
    <source>
        <dbReference type="ARBA" id="ARBA00022833"/>
    </source>
</evidence>
<dbReference type="SUPFAM" id="SSF144232">
    <property type="entry name" value="HIT/MYND zinc finger-like"/>
    <property type="match status" value="1"/>
</dbReference>
<evidence type="ECO:0000256" key="2">
    <source>
        <dbReference type="ARBA" id="ARBA00022771"/>
    </source>
</evidence>
<organism evidence="6 7">
    <name type="scientific">Vanrija albida</name>
    <dbReference type="NCBI Taxonomy" id="181172"/>
    <lineage>
        <taxon>Eukaryota</taxon>
        <taxon>Fungi</taxon>
        <taxon>Dikarya</taxon>
        <taxon>Basidiomycota</taxon>
        <taxon>Agaricomycotina</taxon>
        <taxon>Tremellomycetes</taxon>
        <taxon>Trichosporonales</taxon>
        <taxon>Trichosporonaceae</taxon>
        <taxon>Vanrija</taxon>
    </lineage>
</organism>
<feature type="domain" description="MYND-type" evidence="5">
    <location>
        <begin position="312"/>
        <end position="355"/>
    </location>
</feature>
<reference evidence="6 7" key="1">
    <citation type="submission" date="2023-08" db="EMBL/GenBank/DDBJ databases">
        <title>Annotated Genome Sequence of Vanrija albida AlHP1.</title>
        <authorList>
            <person name="Herzog R."/>
        </authorList>
    </citation>
    <scope>NUCLEOTIDE SEQUENCE [LARGE SCALE GENOMIC DNA]</scope>
    <source>
        <strain evidence="6 7">AlHP1</strain>
    </source>
</reference>
<dbReference type="PANTHER" id="PTHR43792:SF15">
    <property type="entry name" value="MYND-TYPE DOMAIN-CONTAINING PROTEIN"/>
    <property type="match status" value="1"/>
</dbReference>
<dbReference type="InterPro" id="IPR000182">
    <property type="entry name" value="GNAT_dom"/>
</dbReference>
<dbReference type="Gene3D" id="3.40.630.30">
    <property type="match status" value="1"/>
</dbReference>
<evidence type="ECO:0000259" key="5">
    <source>
        <dbReference type="PROSITE" id="PS50865"/>
    </source>
</evidence>
<name>A0ABR3PRI4_9TREE</name>
<dbReference type="RefSeq" id="XP_069205000.1">
    <property type="nucleotide sequence ID" value="XM_069357063.1"/>
</dbReference>
<dbReference type="PROSITE" id="PS50865">
    <property type="entry name" value="ZF_MYND_2"/>
    <property type="match status" value="1"/>
</dbReference>